<protein>
    <submittedName>
        <fullName evidence="6">HIT domain-containing protein</fullName>
    </submittedName>
</protein>
<evidence type="ECO:0000256" key="1">
    <source>
        <dbReference type="ARBA" id="ARBA00022741"/>
    </source>
</evidence>
<evidence type="ECO:0000259" key="5">
    <source>
        <dbReference type="PROSITE" id="PS51084"/>
    </source>
</evidence>
<dbReference type="Pfam" id="PF01230">
    <property type="entry name" value="HIT"/>
    <property type="match status" value="1"/>
</dbReference>
<proteinExistence type="predicted"/>
<dbReference type="GO" id="GO:0000166">
    <property type="term" value="F:nucleotide binding"/>
    <property type="evidence" value="ECO:0007669"/>
    <property type="project" value="UniProtKB-KW"/>
</dbReference>
<feature type="short sequence motif" description="Histidine triad motif" evidence="4">
    <location>
        <begin position="120"/>
        <end position="124"/>
    </location>
</feature>
<evidence type="ECO:0000256" key="3">
    <source>
        <dbReference type="PIRSR" id="PIRSR639383-2"/>
    </source>
</evidence>
<feature type="active site" description="Tele-AMP-histidine intermediate" evidence="2">
    <location>
        <position position="122"/>
    </location>
</feature>
<dbReference type="AlphaFoldDB" id="A0A7V3PUI8"/>
<name>A0A7V3PUI8_UNCW3</name>
<reference evidence="6" key="1">
    <citation type="journal article" date="2020" name="mSystems">
        <title>Genome- and Community-Level Interaction Insights into Carbon Utilization and Element Cycling Functions of Hydrothermarchaeota in Hydrothermal Sediment.</title>
        <authorList>
            <person name="Zhou Z."/>
            <person name="Liu Y."/>
            <person name="Xu W."/>
            <person name="Pan J."/>
            <person name="Luo Z.H."/>
            <person name="Li M."/>
        </authorList>
    </citation>
    <scope>NUCLEOTIDE SEQUENCE [LARGE SCALE GENOMIC DNA]</scope>
    <source>
        <strain evidence="6">SpSt-914</strain>
    </source>
</reference>
<feature type="domain" description="HIT" evidence="5">
    <location>
        <begin position="25"/>
        <end position="135"/>
    </location>
</feature>
<evidence type="ECO:0000256" key="4">
    <source>
        <dbReference type="PROSITE-ProRule" id="PRU00464"/>
    </source>
</evidence>
<keyword evidence="1" id="KW-0547">Nucleotide-binding</keyword>
<dbReference type="InterPro" id="IPR052908">
    <property type="entry name" value="AP-4-A_phosphorylase"/>
</dbReference>
<accession>A0A7V3PUI8</accession>
<sequence>MEKLWAPWRADYIIKNADCQKKRCLFCVLKKRTADKPNLILHRGKYALVVMNRFPYNSGHLMVAPLRHTAALETLRPAESAELWKLLQRCVKILKKEYHPQGFNIGANLGAVAGAGVTGHLHLHIVPRWQGDTNFMPVLGETKVVSEHLLTTYDRLRPHFSASTRRK</sequence>
<dbReference type="InterPro" id="IPR039383">
    <property type="entry name" value="FHIT"/>
</dbReference>
<feature type="binding site" evidence="3">
    <location>
        <position position="124"/>
    </location>
    <ligand>
        <name>substrate</name>
    </ligand>
</feature>
<dbReference type="PROSITE" id="PS51084">
    <property type="entry name" value="HIT_2"/>
    <property type="match status" value="1"/>
</dbReference>
<dbReference type="Gene3D" id="3.30.428.10">
    <property type="entry name" value="HIT-like"/>
    <property type="match status" value="1"/>
</dbReference>
<dbReference type="CDD" id="cd01275">
    <property type="entry name" value="FHIT"/>
    <property type="match status" value="1"/>
</dbReference>
<gene>
    <name evidence="6" type="ORF">ENX16_06825</name>
</gene>
<feature type="binding site" evidence="3">
    <location>
        <position position="52"/>
    </location>
    <ligand>
        <name>substrate</name>
    </ligand>
</feature>
<dbReference type="InterPro" id="IPR011146">
    <property type="entry name" value="HIT-like"/>
</dbReference>
<evidence type="ECO:0000256" key="2">
    <source>
        <dbReference type="PIRSR" id="PIRSR639383-1"/>
    </source>
</evidence>
<dbReference type="PANTHER" id="PTHR42997">
    <property type="entry name" value="HIT FAMILY HYDROLASE"/>
    <property type="match status" value="1"/>
</dbReference>
<evidence type="ECO:0000313" key="6">
    <source>
        <dbReference type="EMBL" id="HGD13769.1"/>
    </source>
</evidence>
<dbReference type="SUPFAM" id="SSF54197">
    <property type="entry name" value="HIT-like"/>
    <property type="match status" value="1"/>
</dbReference>
<dbReference type="PANTHER" id="PTHR42997:SF1">
    <property type="entry name" value="AP-4-A PHOSPHORYLASE"/>
    <property type="match status" value="1"/>
</dbReference>
<feature type="binding site" evidence="3">
    <location>
        <begin position="114"/>
        <end position="117"/>
    </location>
    <ligand>
        <name>substrate</name>
    </ligand>
</feature>
<dbReference type="GO" id="GO:0003824">
    <property type="term" value="F:catalytic activity"/>
    <property type="evidence" value="ECO:0007669"/>
    <property type="project" value="InterPro"/>
</dbReference>
<dbReference type="EMBL" id="DTMZ01000169">
    <property type="protein sequence ID" value="HGD13769.1"/>
    <property type="molecule type" value="Genomic_DNA"/>
</dbReference>
<comment type="caution">
    <text evidence="6">The sequence shown here is derived from an EMBL/GenBank/DDBJ whole genome shotgun (WGS) entry which is preliminary data.</text>
</comment>
<organism evidence="6">
    <name type="scientific">candidate division WOR-3 bacterium</name>
    <dbReference type="NCBI Taxonomy" id="2052148"/>
    <lineage>
        <taxon>Bacteria</taxon>
        <taxon>Bacteria division WOR-3</taxon>
    </lineage>
</organism>
<dbReference type="InterPro" id="IPR036265">
    <property type="entry name" value="HIT-like_sf"/>
</dbReference>